<dbReference type="InterPro" id="IPR015414">
    <property type="entry name" value="TMEM64"/>
</dbReference>
<dbReference type="InterPro" id="IPR032816">
    <property type="entry name" value="VTT_dom"/>
</dbReference>
<feature type="transmembrane region" description="Helical" evidence="7">
    <location>
        <begin position="67"/>
        <end position="92"/>
    </location>
</feature>
<accession>A0ABN0UHT5</accession>
<evidence type="ECO:0000313" key="9">
    <source>
        <dbReference type="EMBL" id="GAA0251038.1"/>
    </source>
</evidence>
<evidence type="ECO:0000259" key="8">
    <source>
        <dbReference type="Pfam" id="PF09335"/>
    </source>
</evidence>
<evidence type="ECO:0000256" key="1">
    <source>
        <dbReference type="ARBA" id="ARBA00004651"/>
    </source>
</evidence>
<dbReference type="PANTHER" id="PTHR12677">
    <property type="entry name" value="GOLGI APPARATUS MEMBRANE PROTEIN TVP38-RELATED"/>
    <property type="match status" value="1"/>
</dbReference>
<gene>
    <name evidence="9" type="ORF">GCM10010492_59130</name>
</gene>
<comment type="caution">
    <text evidence="9">The sequence shown here is derived from an EMBL/GenBank/DDBJ whole genome shotgun (WGS) entry which is preliminary data.</text>
</comment>
<feature type="transmembrane region" description="Helical" evidence="7">
    <location>
        <begin position="120"/>
        <end position="140"/>
    </location>
</feature>
<proteinExistence type="inferred from homology"/>
<evidence type="ECO:0000256" key="2">
    <source>
        <dbReference type="ARBA" id="ARBA00008640"/>
    </source>
</evidence>
<evidence type="ECO:0000313" key="10">
    <source>
        <dbReference type="Proteomes" id="UP001500416"/>
    </source>
</evidence>
<keyword evidence="10" id="KW-1185">Reference proteome</keyword>
<dbReference type="PANTHER" id="PTHR12677:SF59">
    <property type="entry name" value="GOLGI APPARATUS MEMBRANE PROTEIN TVP38-RELATED"/>
    <property type="match status" value="1"/>
</dbReference>
<organism evidence="9 10">
    <name type="scientific">Saccharothrix mutabilis subsp. mutabilis</name>
    <dbReference type="NCBI Taxonomy" id="66855"/>
    <lineage>
        <taxon>Bacteria</taxon>
        <taxon>Bacillati</taxon>
        <taxon>Actinomycetota</taxon>
        <taxon>Actinomycetes</taxon>
        <taxon>Pseudonocardiales</taxon>
        <taxon>Pseudonocardiaceae</taxon>
        <taxon>Saccharothrix</taxon>
    </lineage>
</organism>
<comment type="subcellular location">
    <subcellularLocation>
        <location evidence="1 7">Cell membrane</location>
        <topology evidence="1 7">Multi-pass membrane protein</topology>
    </subcellularLocation>
</comment>
<feature type="transmembrane region" description="Helical" evidence="7">
    <location>
        <begin position="34"/>
        <end position="55"/>
    </location>
</feature>
<evidence type="ECO:0000256" key="3">
    <source>
        <dbReference type="ARBA" id="ARBA00022475"/>
    </source>
</evidence>
<keyword evidence="3 7" id="KW-1003">Cell membrane</keyword>
<evidence type="ECO:0000256" key="7">
    <source>
        <dbReference type="RuleBase" id="RU366058"/>
    </source>
</evidence>
<name>A0ABN0UHT5_9PSEU</name>
<evidence type="ECO:0000256" key="6">
    <source>
        <dbReference type="ARBA" id="ARBA00023136"/>
    </source>
</evidence>
<dbReference type="EMBL" id="BAAABU010000019">
    <property type="protein sequence ID" value="GAA0251038.1"/>
    <property type="molecule type" value="Genomic_DNA"/>
</dbReference>
<keyword evidence="4 7" id="KW-0812">Transmembrane</keyword>
<dbReference type="Proteomes" id="UP001500416">
    <property type="component" value="Unassembled WGS sequence"/>
</dbReference>
<evidence type="ECO:0000256" key="5">
    <source>
        <dbReference type="ARBA" id="ARBA00022989"/>
    </source>
</evidence>
<sequence>MRLVGLVAVVVALVVAVAVVDLPGAEQVREWVRGYGAVAPLVFLVSCAVGTALFFPKPVLATASGLLFGVLPGVALAVAGFTVGALVAFLVARGLGRQAVARRLGEGRLRAVETVFARRGVAATLVLRLLPVVPFAVSNYAAGVTAVRPRSFTLGTALGLVPTTVVAALLGDAWEDFGSPRSIAVAAVWVVLAGVGVVWGARLLKRASVGDQRA</sequence>
<reference evidence="9 10" key="1">
    <citation type="journal article" date="2019" name="Int. J. Syst. Evol. Microbiol.">
        <title>The Global Catalogue of Microorganisms (GCM) 10K type strain sequencing project: providing services to taxonomists for standard genome sequencing and annotation.</title>
        <authorList>
            <consortium name="The Broad Institute Genomics Platform"/>
            <consortium name="The Broad Institute Genome Sequencing Center for Infectious Disease"/>
            <person name="Wu L."/>
            <person name="Ma J."/>
        </authorList>
    </citation>
    <scope>NUCLEOTIDE SEQUENCE [LARGE SCALE GENOMIC DNA]</scope>
    <source>
        <strain evidence="9 10">JCM 3380</strain>
    </source>
</reference>
<evidence type="ECO:0000256" key="4">
    <source>
        <dbReference type="ARBA" id="ARBA00022692"/>
    </source>
</evidence>
<protein>
    <recommendedName>
        <fullName evidence="7">TVP38/TMEM64 family membrane protein</fullName>
    </recommendedName>
</protein>
<comment type="similarity">
    <text evidence="2 7">Belongs to the TVP38/TMEM64 family.</text>
</comment>
<feature type="transmembrane region" description="Helical" evidence="7">
    <location>
        <begin position="183"/>
        <end position="204"/>
    </location>
</feature>
<dbReference type="Pfam" id="PF09335">
    <property type="entry name" value="VTT_dom"/>
    <property type="match status" value="1"/>
</dbReference>
<keyword evidence="5 7" id="KW-1133">Transmembrane helix</keyword>
<feature type="domain" description="VTT" evidence="8">
    <location>
        <begin position="55"/>
        <end position="172"/>
    </location>
</feature>
<comment type="caution">
    <text evidence="7">Lacks conserved residue(s) required for the propagation of feature annotation.</text>
</comment>
<keyword evidence="6 7" id="KW-0472">Membrane</keyword>